<reference evidence="2 3" key="1">
    <citation type="journal article" date="2015" name="BMC Genomics">
        <title>Gene expression during zombie ant biting behavior reflects the complexity underlying fungal parasitic behavioral manipulation.</title>
        <authorList>
            <person name="de Bekker C."/>
            <person name="Ohm R.A."/>
            <person name="Loreto R.G."/>
            <person name="Sebastian A."/>
            <person name="Albert I."/>
            <person name="Merrow M."/>
            <person name="Brachmann A."/>
            <person name="Hughes D.P."/>
        </authorList>
    </citation>
    <scope>NUCLEOTIDE SEQUENCE [LARGE SCALE GENOMIC DNA]</scope>
    <source>
        <strain evidence="2 3">SC16a</strain>
    </source>
</reference>
<evidence type="ECO:0000313" key="2">
    <source>
        <dbReference type="EMBL" id="PFH56312.1"/>
    </source>
</evidence>
<reference evidence="2 3" key="2">
    <citation type="journal article" date="2017" name="Sci. Rep.">
        <title>Ant-infecting Ophiocordyceps genomes reveal a high diversity of potential behavioral manipulation genes and a possible major role for enterotoxins.</title>
        <authorList>
            <person name="de Bekker C."/>
            <person name="Ohm R.A."/>
            <person name="Evans H.C."/>
            <person name="Brachmann A."/>
            <person name="Hughes D.P."/>
        </authorList>
    </citation>
    <scope>NUCLEOTIDE SEQUENCE [LARGE SCALE GENOMIC DNA]</scope>
    <source>
        <strain evidence="2 3">SC16a</strain>
    </source>
</reference>
<keyword evidence="3" id="KW-1185">Reference proteome</keyword>
<dbReference type="AlphaFoldDB" id="A0A2A9P612"/>
<gene>
    <name evidence="2" type="ORF">XA68_16726</name>
</gene>
<organism evidence="2 3">
    <name type="scientific">Ophiocordyceps unilateralis</name>
    <name type="common">Zombie-ant fungus</name>
    <name type="synonym">Torrubia unilateralis</name>
    <dbReference type="NCBI Taxonomy" id="268505"/>
    <lineage>
        <taxon>Eukaryota</taxon>
        <taxon>Fungi</taxon>
        <taxon>Dikarya</taxon>
        <taxon>Ascomycota</taxon>
        <taxon>Pezizomycotina</taxon>
        <taxon>Sordariomycetes</taxon>
        <taxon>Hypocreomycetidae</taxon>
        <taxon>Hypocreales</taxon>
        <taxon>Ophiocordycipitaceae</taxon>
        <taxon>Ophiocordyceps</taxon>
    </lineage>
</organism>
<name>A0A2A9P612_OPHUN</name>
<sequence length="142" mass="14994">MYYLPRVYNLLVGLLVVAHWSLSLAPLPLALALALSLSLSLSGLSAGAVPPPRSGTLVPACPVAPRYRNGHPPSRQSCAPPAPGSRIDFAPPPPPPSSLAPFPRLPSKFASRLPPQILPISSRLLGLDAVALLPRSTRCFIR</sequence>
<feature type="region of interest" description="Disordered" evidence="1">
    <location>
        <begin position="67"/>
        <end position="103"/>
    </location>
</feature>
<protein>
    <submittedName>
        <fullName evidence="2">Uncharacterized protein</fullName>
    </submittedName>
</protein>
<comment type="caution">
    <text evidence="2">The sequence shown here is derived from an EMBL/GenBank/DDBJ whole genome shotgun (WGS) entry which is preliminary data.</text>
</comment>
<evidence type="ECO:0000313" key="3">
    <source>
        <dbReference type="Proteomes" id="UP000037136"/>
    </source>
</evidence>
<dbReference type="Proteomes" id="UP000037136">
    <property type="component" value="Unassembled WGS sequence"/>
</dbReference>
<evidence type="ECO:0000256" key="1">
    <source>
        <dbReference type="SAM" id="MobiDB-lite"/>
    </source>
</evidence>
<accession>A0A2A9P612</accession>
<proteinExistence type="predicted"/>
<dbReference type="EMBL" id="LAZP02000609">
    <property type="protein sequence ID" value="PFH56312.1"/>
    <property type="molecule type" value="Genomic_DNA"/>
</dbReference>